<proteinExistence type="predicted"/>
<dbReference type="InterPro" id="IPR022703">
    <property type="entry name" value="DUF3533"/>
</dbReference>
<evidence type="ECO:0000256" key="2">
    <source>
        <dbReference type="SAM" id="Phobius"/>
    </source>
</evidence>
<dbReference type="GO" id="GO:0016020">
    <property type="term" value="C:membrane"/>
    <property type="evidence" value="ECO:0007669"/>
    <property type="project" value="TreeGrafter"/>
</dbReference>
<dbReference type="Proteomes" id="UP000799437">
    <property type="component" value="Unassembled WGS sequence"/>
</dbReference>
<feature type="transmembrane region" description="Helical" evidence="2">
    <location>
        <begin position="65"/>
        <end position="86"/>
    </location>
</feature>
<accession>A0A6A6VUI9</accession>
<keyword evidence="2" id="KW-0812">Transmembrane</keyword>
<feature type="transmembrane region" description="Helical" evidence="2">
    <location>
        <begin position="310"/>
        <end position="331"/>
    </location>
</feature>
<evidence type="ECO:0000256" key="1">
    <source>
        <dbReference type="SAM" id="MobiDB-lite"/>
    </source>
</evidence>
<dbReference type="OrthoDB" id="2140105at2759"/>
<keyword evidence="5" id="KW-1185">Reference proteome</keyword>
<keyword evidence="2" id="KW-0472">Membrane</keyword>
<evidence type="ECO:0000313" key="5">
    <source>
        <dbReference type="Proteomes" id="UP000799437"/>
    </source>
</evidence>
<feature type="region of interest" description="Disordered" evidence="1">
    <location>
        <begin position="1"/>
        <end position="38"/>
    </location>
</feature>
<dbReference type="Pfam" id="PF12051">
    <property type="entry name" value="DUF3533"/>
    <property type="match status" value="1"/>
</dbReference>
<protein>
    <submittedName>
        <fullName evidence="4">MNNG and nitrosoguanidine resistance protein-like protein</fullName>
    </submittedName>
</protein>
<dbReference type="EMBL" id="ML996580">
    <property type="protein sequence ID" value="KAF2754358.1"/>
    <property type="molecule type" value="Genomic_DNA"/>
</dbReference>
<feature type="transmembrane region" description="Helical" evidence="2">
    <location>
        <begin position="454"/>
        <end position="474"/>
    </location>
</feature>
<reference evidence="4" key="1">
    <citation type="journal article" date="2020" name="Stud. Mycol.">
        <title>101 Dothideomycetes genomes: a test case for predicting lifestyles and emergence of pathogens.</title>
        <authorList>
            <person name="Haridas S."/>
            <person name="Albert R."/>
            <person name="Binder M."/>
            <person name="Bloem J."/>
            <person name="Labutti K."/>
            <person name="Salamov A."/>
            <person name="Andreopoulos B."/>
            <person name="Baker S."/>
            <person name="Barry K."/>
            <person name="Bills G."/>
            <person name="Bluhm B."/>
            <person name="Cannon C."/>
            <person name="Castanera R."/>
            <person name="Culley D."/>
            <person name="Daum C."/>
            <person name="Ezra D."/>
            <person name="Gonzalez J."/>
            <person name="Henrissat B."/>
            <person name="Kuo A."/>
            <person name="Liang C."/>
            <person name="Lipzen A."/>
            <person name="Lutzoni F."/>
            <person name="Magnuson J."/>
            <person name="Mondo S."/>
            <person name="Nolan M."/>
            <person name="Ohm R."/>
            <person name="Pangilinan J."/>
            <person name="Park H.-J."/>
            <person name="Ramirez L."/>
            <person name="Alfaro M."/>
            <person name="Sun H."/>
            <person name="Tritt A."/>
            <person name="Yoshinaga Y."/>
            <person name="Zwiers L.-H."/>
            <person name="Turgeon B."/>
            <person name="Goodwin S."/>
            <person name="Spatafora J."/>
            <person name="Crous P."/>
            <person name="Grigoriev I."/>
        </authorList>
    </citation>
    <scope>NUCLEOTIDE SEQUENCE</scope>
    <source>
        <strain evidence="4">CBS 121739</strain>
    </source>
</reference>
<dbReference type="AlphaFoldDB" id="A0A6A6VUI9"/>
<keyword evidence="2" id="KW-1133">Transmembrane helix</keyword>
<feature type="transmembrane region" description="Helical" evidence="2">
    <location>
        <begin position="265"/>
        <end position="289"/>
    </location>
</feature>
<feature type="compositionally biased region" description="Low complexity" evidence="1">
    <location>
        <begin position="11"/>
        <end position="25"/>
    </location>
</feature>
<dbReference type="PANTHER" id="PTHR34814">
    <property type="entry name" value="NITROSOGUANIDINE RESISTANCE PROTEIN SNG1"/>
    <property type="match status" value="1"/>
</dbReference>
<dbReference type="InterPro" id="IPR053001">
    <property type="entry name" value="MNNG_permease-like"/>
</dbReference>
<evidence type="ECO:0000313" key="4">
    <source>
        <dbReference type="EMBL" id="KAF2754358.1"/>
    </source>
</evidence>
<name>A0A6A6VUI9_9PEZI</name>
<organism evidence="4 5">
    <name type="scientific">Pseudovirgaria hyperparasitica</name>
    <dbReference type="NCBI Taxonomy" id="470096"/>
    <lineage>
        <taxon>Eukaryota</taxon>
        <taxon>Fungi</taxon>
        <taxon>Dikarya</taxon>
        <taxon>Ascomycota</taxon>
        <taxon>Pezizomycotina</taxon>
        <taxon>Dothideomycetes</taxon>
        <taxon>Dothideomycetes incertae sedis</taxon>
        <taxon>Acrospermales</taxon>
        <taxon>Acrospermaceae</taxon>
        <taxon>Pseudovirgaria</taxon>
    </lineage>
</organism>
<feature type="domain" description="DUF3533" evidence="3">
    <location>
        <begin position="69"/>
        <end position="465"/>
    </location>
</feature>
<feature type="transmembrane region" description="Helical" evidence="2">
    <location>
        <begin position="368"/>
        <end position="386"/>
    </location>
</feature>
<feature type="transmembrane region" description="Helical" evidence="2">
    <location>
        <begin position="398"/>
        <end position="415"/>
    </location>
</feature>
<dbReference type="PANTHER" id="PTHR34814:SF1">
    <property type="entry name" value="NITROSOGUANIDINE RESISTANCE PROTEIN SNG1"/>
    <property type="match status" value="1"/>
</dbReference>
<evidence type="ECO:0000259" key="3">
    <source>
        <dbReference type="Pfam" id="PF12051"/>
    </source>
</evidence>
<dbReference type="RefSeq" id="XP_033596809.1">
    <property type="nucleotide sequence ID" value="XM_033739214.1"/>
</dbReference>
<sequence length="492" mass="55258">MLRPFDRTRKPPSSRSTSTNTIPSSAHNNVSANVEKGNPNAEAPAPVGFWHPSLARVRFCAMKKWAIVTLILMMFILGVLSLYWAVLFHVPQNLHALKVYVVDFDAPGNGERAIVGPGVVEVVMRQLERPSHLGFEMRDPAEFRYDILRVREAVYEWDAWAAIVVNPNATEALYNAVRSGDSTYDPMGVAQIVYQSARDQSVWQSYISPVIDKVVSEATSAVGMGWAGIVLGNASLMDNAASVPQALSPAIGFSRFDLRPFTPEVAIPAVSIGLIYLIILSFFSFPFYMPIHMQYLNPQGHPPLKVHQLIIWRWCATVLAYLFLSLAYSLVSMAFQINFYESPSTPFNPLDIPGIEMGNAASYDRGTFLVYWMLNFIGMIALGLACENVAMMIGQPWTGLWLIFWVITNVCTSFYDLSLAPRFFHWGYAWPLHNIVEGSRQILFDLHSRLGLNFGVLIAWGAINTALFPFCCWFQGWKTRRGVHEYFPLHGN</sequence>
<gene>
    <name evidence="4" type="ORF">EJ05DRAFT_139199</name>
</gene>
<dbReference type="GeneID" id="54480268"/>